<organism evidence="4 5">
    <name type="scientific">Saliterribacillus persicus</name>
    <dbReference type="NCBI Taxonomy" id="930114"/>
    <lineage>
        <taxon>Bacteria</taxon>
        <taxon>Bacillati</taxon>
        <taxon>Bacillota</taxon>
        <taxon>Bacilli</taxon>
        <taxon>Bacillales</taxon>
        <taxon>Bacillaceae</taxon>
        <taxon>Saliterribacillus</taxon>
    </lineage>
</organism>
<dbReference type="PANTHER" id="PTHR43833:SF9">
    <property type="entry name" value="POTASSIUM CHANNEL PROTEIN YUGO-RELATED"/>
    <property type="match status" value="1"/>
</dbReference>
<feature type="transmembrane region" description="Helical" evidence="2">
    <location>
        <begin position="73"/>
        <end position="94"/>
    </location>
</feature>
<keyword evidence="2" id="KW-1133">Transmembrane helix</keyword>
<dbReference type="Gene3D" id="1.10.287.70">
    <property type="match status" value="1"/>
</dbReference>
<dbReference type="Pfam" id="PF07885">
    <property type="entry name" value="Ion_trans_2"/>
    <property type="match status" value="1"/>
</dbReference>
<keyword evidence="5" id="KW-1185">Reference proteome</keyword>
<feature type="transmembrane region" description="Helical" evidence="2">
    <location>
        <begin position="44"/>
        <end position="61"/>
    </location>
</feature>
<feature type="transmembrane region" description="Helical" evidence="2">
    <location>
        <begin position="17"/>
        <end position="37"/>
    </location>
</feature>
<dbReference type="RefSeq" id="WP_114354453.1">
    <property type="nucleotide sequence ID" value="NZ_QPJJ01000022.1"/>
</dbReference>
<gene>
    <name evidence="4" type="ORF">DFR57_12216</name>
</gene>
<dbReference type="PROSITE" id="PS51201">
    <property type="entry name" value="RCK_N"/>
    <property type="match status" value="1"/>
</dbReference>
<dbReference type="GO" id="GO:0034220">
    <property type="term" value="P:monoatomic ion transmembrane transport"/>
    <property type="evidence" value="ECO:0007669"/>
    <property type="project" value="UniProtKB-KW"/>
</dbReference>
<dbReference type="OrthoDB" id="9785285at2"/>
<dbReference type="Proteomes" id="UP000252585">
    <property type="component" value="Unassembled WGS sequence"/>
</dbReference>
<keyword evidence="2" id="KW-0472">Membrane</keyword>
<dbReference type="SUPFAM" id="SSF51735">
    <property type="entry name" value="NAD(P)-binding Rossmann-fold domains"/>
    <property type="match status" value="1"/>
</dbReference>
<reference evidence="4 5" key="1">
    <citation type="submission" date="2018-07" db="EMBL/GenBank/DDBJ databases">
        <title>Genomic Encyclopedia of Type Strains, Phase IV (KMG-IV): sequencing the most valuable type-strain genomes for metagenomic binning, comparative biology and taxonomic classification.</title>
        <authorList>
            <person name="Goeker M."/>
        </authorList>
    </citation>
    <scope>NUCLEOTIDE SEQUENCE [LARGE SCALE GENOMIC DNA]</scope>
    <source>
        <strain evidence="4 5">DSM 27696</strain>
    </source>
</reference>
<dbReference type="EMBL" id="QPJJ01000022">
    <property type="protein sequence ID" value="RCW62847.1"/>
    <property type="molecule type" value="Genomic_DNA"/>
</dbReference>
<dbReference type="PANTHER" id="PTHR43833">
    <property type="entry name" value="POTASSIUM CHANNEL PROTEIN 2-RELATED-RELATED"/>
    <property type="match status" value="1"/>
</dbReference>
<dbReference type="AlphaFoldDB" id="A0A368X8T9"/>
<dbReference type="InterPro" id="IPR050721">
    <property type="entry name" value="Trk_Ktr_HKT_K-transport"/>
</dbReference>
<evidence type="ECO:0000259" key="3">
    <source>
        <dbReference type="PROSITE" id="PS51201"/>
    </source>
</evidence>
<name>A0A368X8T9_9BACI</name>
<sequence length="337" mass="38024">MQFFLKLGLNLIKMRNLTLILSTGIFILLCTVIIYTLEPETFESLLNSFYFVMTTFSTVGYGDYSPVTMTGKLFAVVMYLIGIGLLGVVIGKIVDAFSIFKRKKEEGKLNYLKKNHIIIVGWSKKTEAAIDEIVSTNQNVGIVIIDTLPHSPIDVGDEQLHYIQGDPNEEETFLRANIEHAASVIIFADNTLPDAGLKDAKTLALSIIIERLAPHVHTTVEILVEKNTANFAHVKVDEYILSENTISRLAVRSSIYKGVSKIYRQLISRQHGEDLYQITSKKNWVTYRDAFDELLESGATLIADGEKLDINRRLEEQIPENAELYVICDHETYQSIM</sequence>
<dbReference type="InterPro" id="IPR013099">
    <property type="entry name" value="K_chnl_dom"/>
</dbReference>
<protein>
    <submittedName>
        <fullName evidence="4">Voltage-gated potassium channel</fullName>
    </submittedName>
</protein>
<dbReference type="GO" id="GO:0005886">
    <property type="term" value="C:plasma membrane"/>
    <property type="evidence" value="ECO:0007669"/>
    <property type="project" value="UniProtKB-SubCell"/>
</dbReference>
<keyword evidence="4" id="KW-0406">Ion transport</keyword>
<accession>A0A368X8T9</accession>
<evidence type="ECO:0000256" key="1">
    <source>
        <dbReference type="ARBA" id="ARBA00004651"/>
    </source>
</evidence>
<dbReference type="GO" id="GO:0006813">
    <property type="term" value="P:potassium ion transport"/>
    <property type="evidence" value="ECO:0007669"/>
    <property type="project" value="InterPro"/>
</dbReference>
<evidence type="ECO:0000313" key="5">
    <source>
        <dbReference type="Proteomes" id="UP000252585"/>
    </source>
</evidence>
<keyword evidence="4" id="KW-0407">Ion channel</keyword>
<comment type="caution">
    <text evidence="4">The sequence shown here is derived from an EMBL/GenBank/DDBJ whole genome shotgun (WGS) entry which is preliminary data.</text>
</comment>
<dbReference type="InterPro" id="IPR036291">
    <property type="entry name" value="NAD(P)-bd_dom_sf"/>
</dbReference>
<dbReference type="SUPFAM" id="SSF81324">
    <property type="entry name" value="Voltage-gated potassium channels"/>
    <property type="match status" value="1"/>
</dbReference>
<comment type="subcellular location">
    <subcellularLocation>
        <location evidence="1">Cell membrane</location>
        <topology evidence="1">Multi-pass membrane protein</topology>
    </subcellularLocation>
</comment>
<evidence type="ECO:0000256" key="2">
    <source>
        <dbReference type="SAM" id="Phobius"/>
    </source>
</evidence>
<feature type="domain" description="RCK N-terminal" evidence="3">
    <location>
        <begin position="114"/>
        <end position="240"/>
    </location>
</feature>
<keyword evidence="2" id="KW-0812">Transmembrane</keyword>
<dbReference type="Pfam" id="PF02254">
    <property type="entry name" value="TrkA_N"/>
    <property type="match status" value="1"/>
</dbReference>
<proteinExistence type="predicted"/>
<dbReference type="InterPro" id="IPR003148">
    <property type="entry name" value="RCK_N"/>
</dbReference>
<evidence type="ECO:0000313" key="4">
    <source>
        <dbReference type="EMBL" id="RCW62847.1"/>
    </source>
</evidence>
<dbReference type="Gene3D" id="3.40.50.720">
    <property type="entry name" value="NAD(P)-binding Rossmann-like Domain"/>
    <property type="match status" value="1"/>
</dbReference>
<keyword evidence="4" id="KW-0813">Transport</keyword>